<sequence length="279" mass="30980">SVPPWGEDCSSPVGLIYPLFALVIHPSLTTTPFPFFCGHWLSTLIVLLGLSFLSISTTTHVPKACGQGEVSGGWRRISSLESEVDDGSSTASTSDYMLKDIFDTVDRQPALSLRLPGSCPPGALSMRVQMGPFRSSFFLEMGVSLYWFCTFAYEYTDTSLYTKASPFLILKTLCEAGQREPCGPEADRRLEETERIYGPIRKGDWLRIHLHLDTPLVAPSSFLPPQIAVLVTLFLELLWWLTLAPILIYNSSRIIQVQGSFHPPFPKYPGPRGIFGVCI</sequence>
<accession>A0A5F7ZNW3</accession>
<evidence type="ECO:0000313" key="4">
    <source>
        <dbReference type="VGNC" id="VGNC:73284"/>
    </source>
</evidence>
<evidence type="ECO:0000256" key="1">
    <source>
        <dbReference type="SAM" id="Phobius"/>
    </source>
</evidence>
<dbReference type="ExpressionAtlas" id="A0A5F7ZNW3">
    <property type="expression patterns" value="baseline"/>
</dbReference>
<reference evidence="3" key="1">
    <citation type="journal article" date="2007" name="Science">
        <title>Evolutionary and biomedical insights from the rhesus macaque genome.</title>
        <authorList>
            <person name="Gibbs R.A."/>
            <person name="Rogers J."/>
            <person name="Katze M.G."/>
            <person name="Bumgarner R."/>
            <person name="Weinstock G.M."/>
            <person name="Mardis E.R."/>
            <person name="Remington K.A."/>
            <person name="Strausberg R.L."/>
            <person name="Venter J.C."/>
            <person name="Wilson R.K."/>
            <person name="Batzer M.A."/>
            <person name="Bustamante C.D."/>
            <person name="Eichler E.E."/>
            <person name="Hahn M.W."/>
            <person name="Hardison R.C."/>
            <person name="Makova K.D."/>
            <person name="Miller W."/>
            <person name="Milosavljevic A."/>
            <person name="Palermo R.E."/>
            <person name="Siepel A."/>
            <person name="Sikela J.M."/>
            <person name="Attaway T."/>
            <person name="Bell S."/>
            <person name="Bernard K.E."/>
            <person name="Buhay C.J."/>
            <person name="Chandrabose M.N."/>
            <person name="Dao M."/>
            <person name="Davis C."/>
            <person name="Delehaunty K.D."/>
            <person name="Ding Y."/>
            <person name="Dinh H.H."/>
            <person name="Dugan-Rocha S."/>
            <person name="Fulton L.A."/>
            <person name="Gabisi R.A."/>
            <person name="Garner T.T."/>
            <person name="Godfrey J."/>
            <person name="Hawes A.C."/>
            <person name="Hernandez J."/>
            <person name="Hines S."/>
            <person name="Holder M."/>
            <person name="Hume J."/>
            <person name="Jhangiani S.N."/>
            <person name="Joshi V."/>
            <person name="Khan Z.M."/>
            <person name="Kirkness E.F."/>
            <person name="Cree A."/>
            <person name="Fowler R.G."/>
            <person name="Lee S."/>
            <person name="Lewis L.R."/>
            <person name="Li Z."/>
            <person name="Liu Y.-S."/>
            <person name="Moore S.M."/>
            <person name="Muzny D."/>
            <person name="Nazareth L.V."/>
            <person name="Ngo D.N."/>
            <person name="Okwuonu G.O."/>
            <person name="Pai G."/>
            <person name="Parker D."/>
            <person name="Paul H.A."/>
            <person name="Pfannkoch C."/>
            <person name="Pohl C.S."/>
            <person name="Rogers Y.-H.C."/>
            <person name="Ruiz S.J."/>
            <person name="Sabo A."/>
            <person name="Santibanez J."/>
            <person name="Schneider B.W."/>
            <person name="Smith S.M."/>
            <person name="Sodergren E."/>
            <person name="Svatek A.F."/>
            <person name="Utterback T.R."/>
            <person name="Vattathil S."/>
            <person name="Warren W."/>
            <person name="White C.S."/>
            <person name="Chinwalla A.T."/>
            <person name="Feng Y."/>
            <person name="Halpern A.L."/>
            <person name="Hillier L.W."/>
            <person name="Huang X."/>
            <person name="Minx P."/>
            <person name="Nelson J.O."/>
            <person name="Pepin K.H."/>
            <person name="Qin X."/>
            <person name="Sutton G.G."/>
            <person name="Venter E."/>
            <person name="Walenz B.P."/>
            <person name="Wallis J.W."/>
            <person name="Worley K.C."/>
            <person name="Yang S.-P."/>
            <person name="Jones S.M."/>
            <person name="Marra M.A."/>
            <person name="Rocchi M."/>
            <person name="Schein J.E."/>
            <person name="Baertsch R."/>
            <person name="Clarke L."/>
            <person name="Csuros M."/>
            <person name="Glasscock J."/>
            <person name="Harris R.A."/>
            <person name="Havlak P."/>
            <person name="Jackson A.R."/>
            <person name="Jiang H."/>
            <person name="Liu Y."/>
            <person name="Messina D.N."/>
            <person name="Shen Y."/>
            <person name="Song H.X.-Z."/>
            <person name="Wylie T."/>
            <person name="Zhang L."/>
            <person name="Birney E."/>
            <person name="Han K."/>
            <person name="Konkel M.K."/>
            <person name="Lee J."/>
            <person name="Smit A.F.A."/>
            <person name="Ullmer B."/>
            <person name="Wang H."/>
            <person name="Xing J."/>
            <person name="Burhans R."/>
            <person name="Cheng Z."/>
            <person name="Karro J.E."/>
            <person name="Ma J."/>
            <person name="Raney B."/>
            <person name="She X."/>
            <person name="Cox M.J."/>
            <person name="Demuth J.P."/>
            <person name="Dumas L.J."/>
            <person name="Han S.-G."/>
            <person name="Hopkins J."/>
            <person name="Karimpour-Fard A."/>
            <person name="Kim Y.H."/>
            <person name="Pollack J.R."/>
            <person name="Vinar T."/>
            <person name="Addo-Quaye C."/>
            <person name="Degenhardt J."/>
            <person name="Denby A."/>
            <person name="Hubisz M.J."/>
            <person name="Indap A."/>
            <person name="Kosiol C."/>
            <person name="Lahn B.T."/>
            <person name="Lawson H.A."/>
            <person name="Marklein A."/>
            <person name="Nielsen R."/>
            <person name="Vallender E.J."/>
            <person name="Clark A.G."/>
            <person name="Ferguson B."/>
            <person name="Hernandez R.D."/>
            <person name="Hirani K."/>
            <person name="Kehrer-Sawatzki H."/>
            <person name="Kolb J."/>
            <person name="Patil S."/>
            <person name="Pu L.-L."/>
            <person name="Ren Y."/>
            <person name="Smith D.G."/>
            <person name="Wheeler D.A."/>
            <person name="Schenck I."/>
            <person name="Ball E.V."/>
            <person name="Chen R."/>
            <person name="Cooper D.N."/>
            <person name="Giardine B."/>
            <person name="Hsu F."/>
            <person name="Kent W.J."/>
            <person name="Lesk A."/>
            <person name="Nelson D.L."/>
            <person name="O'brien W.E."/>
            <person name="Pruefer K."/>
            <person name="Stenson P.D."/>
            <person name="Wallace J.C."/>
            <person name="Ke H."/>
            <person name="Liu X.-M."/>
            <person name="Wang P."/>
            <person name="Xiang A.P."/>
            <person name="Yang F."/>
            <person name="Barber G.P."/>
            <person name="Haussler D."/>
            <person name="Karolchik D."/>
            <person name="Kern A.D."/>
            <person name="Kuhn R.M."/>
            <person name="Smith K.E."/>
            <person name="Zwieg A.S."/>
        </authorList>
    </citation>
    <scope>NUCLEOTIDE SEQUENCE [LARGE SCALE GENOMIC DNA]</scope>
    <source>
        <strain evidence="3">17573</strain>
    </source>
</reference>
<keyword evidence="3" id="KW-1185">Reference proteome</keyword>
<gene>
    <name evidence="2 4" type="primary">GRIN2C</name>
</gene>
<dbReference type="Ensembl" id="ENSMMUT00000102993.1">
    <property type="protein sequence ID" value="ENSMMUP00000066319.1"/>
    <property type="gene ID" value="ENSMMUG00000005744.4"/>
</dbReference>
<organism evidence="2 3">
    <name type="scientific">Macaca mulatta</name>
    <name type="common">Rhesus macaque</name>
    <dbReference type="NCBI Taxonomy" id="9544"/>
    <lineage>
        <taxon>Eukaryota</taxon>
        <taxon>Metazoa</taxon>
        <taxon>Chordata</taxon>
        <taxon>Craniata</taxon>
        <taxon>Vertebrata</taxon>
        <taxon>Euteleostomi</taxon>
        <taxon>Mammalia</taxon>
        <taxon>Eutheria</taxon>
        <taxon>Euarchontoglires</taxon>
        <taxon>Primates</taxon>
        <taxon>Haplorrhini</taxon>
        <taxon>Catarrhini</taxon>
        <taxon>Cercopithecidae</taxon>
        <taxon>Cercopithecinae</taxon>
        <taxon>Macaca</taxon>
    </lineage>
</organism>
<dbReference type="AlphaFoldDB" id="A0A5F7ZNW3"/>
<feature type="transmembrane region" description="Helical" evidence="1">
    <location>
        <begin position="136"/>
        <end position="153"/>
    </location>
</feature>
<keyword evidence="1" id="KW-1133">Transmembrane helix</keyword>
<keyword evidence="1" id="KW-0472">Membrane</keyword>
<dbReference type="VEuPathDB" id="HostDB:ENSMMUG00000005744"/>
<proteinExistence type="predicted"/>
<keyword evidence="1" id="KW-0812">Transmembrane</keyword>
<feature type="transmembrane region" description="Helical" evidence="1">
    <location>
        <begin position="33"/>
        <end position="53"/>
    </location>
</feature>
<dbReference type="VGNC" id="VGNC:73284">
    <property type="gene designation" value="GRIN2C"/>
</dbReference>
<evidence type="ECO:0000313" key="3">
    <source>
        <dbReference type="Proteomes" id="UP000006718"/>
    </source>
</evidence>
<evidence type="ECO:0000313" key="2">
    <source>
        <dbReference type="Ensembl" id="ENSMMUP00000066319.1"/>
    </source>
</evidence>
<dbReference type="Bgee" id="ENSMMUG00000005744">
    <property type="expression patterns" value="Expressed in cerebellar cortex and 19 other cell types or tissues"/>
</dbReference>
<dbReference type="GeneTree" id="ENSGT00940000156964"/>
<reference evidence="2" key="3">
    <citation type="submission" date="2025-08" db="UniProtKB">
        <authorList>
            <consortium name="Ensembl"/>
        </authorList>
    </citation>
    <scope>IDENTIFICATION</scope>
    <source>
        <strain evidence="2">17573</strain>
    </source>
</reference>
<feature type="transmembrane region" description="Helical" evidence="1">
    <location>
        <begin position="227"/>
        <end position="249"/>
    </location>
</feature>
<protein>
    <submittedName>
        <fullName evidence="2">Glutamate ionotropic receptor NMDA type subunit 2C</fullName>
    </submittedName>
</protein>
<reference evidence="2" key="2">
    <citation type="submission" date="2019-01" db="EMBL/GenBank/DDBJ databases">
        <authorList>
            <person name="Graves T."/>
            <person name="Eichler E.E."/>
            <person name="Wilson R.K."/>
        </authorList>
    </citation>
    <scope>NUCLEOTIDE SEQUENCE [LARGE SCALE GENOMIC DNA]</scope>
    <source>
        <strain evidence="2">17573</strain>
    </source>
</reference>
<name>A0A5F7ZNW3_MACMU</name>
<reference evidence="2" key="4">
    <citation type="submission" date="2025-09" db="UniProtKB">
        <authorList>
            <consortium name="Ensembl"/>
        </authorList>
    </citation>
    <scope>IDENTIFICATION</scope>
    <source>
        <strain evidence="2">17573</strain>
    </source>
</reference>
<dbReference type="Proteomes" id="UP000006718">
    <property type="component" value="Chromosome 16"/>
</dbReference>